<gene>
    <name evidence="6" type="ORF">E5339_07485</name>
</gene>
<dbReference type="Gene3D" id="3.40.50.720">
    <property type="entry name" value="NAD(P)-binding Rossmann-like Domain"/>
    <property type="match status" value="1"/>
</dbReference>
<dbReference type="InterPro" id="IPR036291">
    <property type="entry name" value="NAD(P)-bd_dom_sf"/>
</dbReference>
<dbReference type="AlphaFoldDB" id="A0A4S2FPM7"/>
<dbReference type="InterPro" id="IPR044516">
    <property type="entry name" value="UXS-like"/>
</dbReference>
<dbReference type="GO" id="GO:0005737">
    <property type="term" value="C:cytoplasm"/>
    <property type="evidence" value="ECO:0007669"/>
    <property type="project" value="TreeGrafter"/>
</dbReference>
<evidence type="ECO:0000256" key="2">
    <source>
        <dbReference type="ARBA" id="ARBA00022793"/>
    </source>
</evidence>
<dbReference type="PANTHER" id="PTHR43078:SF6">
    <property type="entry name" value="UDP-GLUCURONIC ACID DECARBOXYLASE 1"/>
    <property type="match status" value="1"/>
</dbReference>
<dbReference type="GO" id="GO:0070403">
    <property type="term" value="F:NAD+ binding"/>
    <property type="evidence" value="ECO:0007669"/>
    <property type="project" value="InterPro"/>
</dbReference>
<accession>A0A4S2FPM7</accession>
<dbReference type="SUPFAM" id="SSF51735">
    <property type="entry name" value="NAD(P)-binding Rossmann-fold domains"/>
    <property type="match status" value="1"/>
</dbReference>
<evidence type="ECO:0000256" key="3">
    <source>
        <dbReference type="ARBA" id="ARBA00023027"/>
    </source>
</evidence>
<keyword evidence="2" id="KW-0210">Decarboxylase</keyword>
<dbReference type="PANTHER" id="PTHR43078">
    <property type="entry name" value="UDP-GLUCURONIC ACID DECARBOXYLASE-RELATED"/>
    <property type="match status" value="1"/>
</dbReference>
<dbReference type="Pfam" id="PF01370">
    <property type="entry name" value="Epimerase"/>
    <property type="match status" value="1"/>
</dbReference>
<sequence length="343" mass="38568">MSDNLMVDKDLMFFVEHFPFGKEINQKSFLVTGATGLLGSIFIKCLLKMKELKKVELSIVGIARNAEKVKAIFGDAPVIWIYQDMCDALSSIEVPVDYIIHCASPTSSQFYVEYPVETINTAFLGTNSLLSYACTHKVESFVYLSSLESYGVVVDEIEIKEENSGYINPLDVRSGYSLGKKMVECLCHSYAKEYGVPVKIARLTQTFGAGVSLEDTRVFAQFAKSIIKGEDLIMHTSGESSKPYCYTIDAIMAIFYLLLKGKNGEAYNVANPNTYTSIRGMAEMLSQAFNSQSKVIVKLKSNMGYAPITKLRLNVDKLKQLGWEPYFSLEEMFDRLIEYYKEK</sequence>
<evidence type="ECO:0000313" key="7">
    <source>
        <dbReference type="Proteomes" id="UP000310760"/>
    </source>
</evidence>
<dbReference type="GO" id="GO:0048040">
    <property type="term" value="F:UDP-glucuronate decarboxylase activity"/>
    <property type="evidence" value="ECO:0007669"/>
    <property type="project" value="TreeGrafter"/>
</dbReference>
<organism evidence="6 7">
    <name type="scientific">Phocaeicola sartorii</name>
    <dbReference type="NCBI Taxonomy" id="671267"/>
    <lineage>
        <taxon>Bacteria</taxon>
        <taxon>Pseudomonadati</taxon>
        <taxon>Bacteroidota</taxon>
        <taxon>Bacteroidia</taxon>
        <taxon>Bacteroidales</taxon>
        <taxon>Bacteroidaceae</taxon>
        <taxon>Phocaeicola</taxon>
    </lineage>
</organism>
<evidence type="ECO:0000313" key="6">
    <source>
        <dbReference type="EMBL" id="TGY71033.1"/>
    </source>
</evidence>
<dbReference type="GO" id="GO:0042732">
    <property type="term" value="P:D-xylose metabolic process"/>
    <property type="evidence" value="ECO:0007669"/>
    <property type="project" value="InterPro"/>
</dbReference>
<feature type="domain" description="NAD-dependent epimerase/dehydratase" evidence="5">
    <location>
        <begin position="30"/>
        <end position="270"/>
    </location>
</feature>
<dbReference type="RefSeq" id="WP_135951051.1">
    <property type="nucleotide sequence ID" value="NZ_CAXHRC010000002.1"/>
</dbReference>
<proteinExistence type="predicted"/>
<comment type="cofactor">
    <cofactor evidence="1">
        <name>NAD(+)</name>
        <dbReference type="ChEBI" id="CHEBI:57540"/>
    </cofactor>
</comment>
<comment type="caution">
    <text evidence="6">The sequence shown here is derived from an EMBL/GenBank/DDBJ whole genome shotgun (WGS) entry which is preliminary data.</text>
</comment>
<dbReference type="Proteomes" id="UP000310760">
    <property type="component" value="Unassembled WGS sequence"/>
</dbReference>
<protein>
    <submittedName>
        <fullName evidence="6">NAD(P)-dependent oxidoreductase</fullName>
    </submittedName>
</protein>
<reference evidence="6 7" key="1">
    <citation type="submission" date="2019-04" db="EMBL/GenBank/DDBJ databases">
        <title>Microbes associate with the intestines of laboratory mice.</title>
        <authorList>
            <person name="Navarre W."/>
            <person name="Wong E."/>
            <person name="Huang K."/>
            <person name="Tropini C."/>
            <person name="Ng K."/>
            <person name="Yu B."/>
        </authorList>
    </citation>
    <scope>NUCLEOTIDE SEQUENCE [LARGE SCALE GENOMIC DNA]</scope>
    <source>
        <strain evidence="6 7">NM22_B1</strain>
    </source>
</reference>
<dbReference type="EMBL" id="SRYJ01000014">
    <property type="protein sequence ID" value="TGY71033.1"/>
    <property type="molecule type" value="Genomic_DNA"/>
</dbReference>
<keyword evidence="3" id="KW-0520">NAD</keyword>
<keyword evidence="4" id="KW-0456">Lyase</keyword>
<dbReference type="InterPro" id="IPR001509">
    <property type="entry name" value="Epimerase_deHydtase"/>
</dbReference>
<evidence type="ECO:0000256" key="4">
    <source>
        <dbReference type="ARBA" id="ARBA00023239"/>
    </source>
</evidence>
<evidence type="ECO:0000259" key="5">
    <source>
        <dbReference type="Pfam" id="PF01370"/>
    </source>
</evidence>
<name>A0A4S2FPM7_9BACT</name>
<evidence type="ECO:0000256" key="1">
    <source>
        <dbReference type="ARBA" id="ARBA00001911"/>
    </source>
</evidence>